<keyword evidence="4" id="KW-0804">Transcription</keyword>
<dbReference type="InterPro" id="IPR000847">
    <property type="entry name" value="LysR_HTH_N"/>
</dbReference>
<reference evidence="6 7" key="1">
    <citation type="submission" date="2019-07" db="EMBL/GenBank/DDBJ databases">
        <title>The draft genome sequence of Vibrio algivorus M1486.</title>
        <authorList>
            <person name="Meng X."/>
        </authorList>
    </citation>
    <scope>NUCLEOTIDE SEQUENCE [LARGE SCALE GENOMIC DNA]</scope>
    <source>
        <strain evidence="6 7">M1486</strain>
    </source>
</reference>
<gene>
    <name evidence="6" type="ORF">FOF44_11160</name>
</gene>
<evidence type="ECO:0000313" key="6">
    <source>
        <dbReference type="EMBL" id="TVO35642.1"/>
    </source>
</evidence>
<dbReference type="SUPFAM" id="SSF53850">
    <property type="entry name" value="Periplasmic binding protein-like II"/>
    <property type="match status" value="1"/>
</dbReference>
<evidence type="ECO:0000313" key="7">
    <source>
        <dbReference type="Proteomes" id="UP000319828"/>
    </source>
</evidence>
<keyword evidence="3" id="KW-0238">DNA-binding</keyword>
<accession>A0A557P4Q6</accession>
<dbReference type="Pfam" id="PF00126">
    <property type="entry name" value="HTH_1"/>
    <property type="match status" value="1"/>
</dbReference>
<comment type="caution">
    <text evidence="6">The sequence shown here is derived from an EMBL/GenBank/DDBJ whole genome shotgun (WGS) entry which is preliminary data.</text>
</comment>
<dbReference type="Proteomes" id="UP000319828">
    <property type="component" value="Unassembled WGS sequence"/>
</dbReference>
<dbReference type="PANTHER" id="PTHR30537">
    <property type="entry name" value="HTH-TYPE TRANSCRIPTIONAL REGULATOR"/>
    <property type="match status" value="1"/>
</dbReference>
<name>A0A557P4Q6_9VIBR</name>
<dbReference type="EMBL" id="VMKJ01000023">
    <property type="protein sequence ID" value="TVO35642.1"/>
    <property type="molecule type" value="Genomic_DNA"/>
</dbReference>
<dbReference type="GO" id="GO:0003700">
    <property type="term" value="F:DNA-binding transcription factor activity"/>
    <property type="evidence" value="ECO:0007669"/>
    <property type="project" value="InterPro"/>
</dbReference>
<evidence type="ECO:0000259" key="5">
    <source>
        <dbReference type="PROSITE" id="PS50931"/>
    </source>
</evidence>
<dbReference type="Pfam" id="PF03466">
    <property type="entry name" value="LysR_substrate"/>
    <property type="match status" value="1"/>
</dbReference>
<protein>
    <submittedName>
        <fullName evidence="6">LysR family transcriptional regulator</fullName>
    </submittedName>
</protein>
<dbReference type="PANTHER" id="PTHR30537:SF66">
    <property type="entry name" value="IRON-REGULATED VIRULENCE REGULATORY PROTEIN IRGB"/>
    <property type="match status" value="1"/>
</dbReference>
<dbReference type="OrthoDB" id="6183733at2"/>
<dbReference type="InterPro" id="IPR005119">
    <property type="entry name" value="LysR_subst-bd"/>
</dbReference>
<evidence type="ECO:0000256" key="1">
    <source>
        <dbReference type="ARBA" id="ARBA00009437"/>
    </source>
</evidence>
<evidence type="ECO:0000256" key="2">
    <source>
        <dbReference type="ARBA" id="ARBA00023015"/>
    </source>
</evidence>
<keyword evidence="2" id="KW-0805">Transcription regulation</keyword>
<dbReference type="GO" id="GO:0006351">
    <property type="term" value="P:DNA-templated transcription"/>
    <property type="evidence" value="ECO:0007669"/>
    <property type="project" value="TreeGrafter"/>
</dbReference>
<dbReference type="SUPFAM" id="SSF46785">
    <property type="entry name" value="Winged helix' DNA-binding domain"/>
    <property type="match status" value="1"/>
</dbReference>
<dbReference type="Gene3D" id="1.10.10.10">
    <property type="entry name" value="Winged helix-like DNA-binding domain superfamily/Winged helix DNA-binding domain"/>
    <property type="match status" value="1"/>
</dbReference>
<dbReference type="InterPro" id="IPR058163">
    <property type="entry name" value="LysR-type_TF_proteobact-type"/>
</dbReference>
<dbReference type="InterPro" id="IPR036388">
    <property type="entry name" value="WH-like_DNA-bd_sf"/>
</dbReference>
<comment type="similarity">
    <text evidence="1">Belongs to the LysR transcriptional regulatory family.</text>
</comment>
<feature type="domain" description="HTH lysR-type" evidence="5">
    <location>
        <begin position="19"/>
        <end position="76"/>
    </location>
</feature>
<evidence type="ECO:0000256" key="3">
    <source>
        <dbReference type="ARBA" id="ARBA00023125"/>
    </source>
</evidence>
<evidence type="ECO:0000256" key="4">
    <source>
        <dbReference type="ARBA" id="ARBA00023163"/>
    </source>
</evidence>
<dbReference type="AlphaFoldDB" id="A0A557P4Q6"/>
<dbReference type="Gene3D" id="3.40.190.290">
    <property type="match status" value="1"/>
</dbReference>
<dbReference type="PROSITE" id="PS50931">
    <property type="entry name" value="HTH_LYSR"/>
    <property type="match status" value="1"/>
</dbReference>
<sequence>MYGTGCSKYGISVRRAMKTELQGIRAFAALSRYHSVTAAAKALNQPKSTISRRLAQLETELGQALFIKQGSRLMLTRAGEVFAEYCERLLTMAEESQNALQSLKQSVSGEVTMIAPPSLIRGWLRAQCHQFLDEHSQVNIRLFTEARDEYFQNEPDIVLSIGEQDLPGTWRKKTLGYWQFGLYASPSYIEKKGAPTHPNQLSRHQWLPFECDSSNTIYLSNGQEHCMAMPPISRLTSDNLLLQIDSIASGYGIGLLPTWVANNYLKAHPRNIELCMPDWYSAARPVVCYFAAGVLPLRVQTLIKALNDNTPKEWLEPRSVNNKTSDHEKYKHIRLPSTSMTLNGVS</sequence>
<proteinExistence type="inferred from homology"/>
<dbReference type="InterPro" id="IPR036390">
    <property type="entry name" value="WH_DNA-bd_sf"/>
</dbReference>
<dbReference type="GO" id="GO:0043565">
    <property type="term" value="F:sequence-specific DNA binding"/>
    <property type="evidence" value="ECO:0007669"/>
    <property type="project" value="TreeGrafter"/>
</dbReference>
<organism evidence="6 7">
    <name type="scientific">Vibrio algivorus</name>
    <dbReference type="NCBI Taxonomy" id="1667024"/>
    <lineage>
        <taxon>Bacteria</taxon>
        <taxon>Pseudomonadati</taxon>
        <taxon>Pseudomonadota</taxon>
        <taxon>Gammaproteobacteria</taxon>
        <taxon>Vibrionales</taxon>
        <taxon>Vibrionaceae</taxon>
        <taxon>Vibrio</taxon>
    </lineage>
</organism>